<accession>D9QQB2</accession>
<proteinExistence type="predicted"/>
<dbReference type="InterPro" id="IPR007371">
    <property type="entry name" value="TPK_catalytic"/>
</dbReference>
<evidence type="ECO:0000256" key="1">
    <source>
        <dbReference type="ARBA" id="ARBA00022679"/>
    </source>
</evidence>
<keyword evidence="4" id="KW-0067">ATP-binding</keyword>
<dbReference type="GO" id="GO:0006772">
    <property type="term" value="P:thiamine metabolic process"/>
    <property type="evidence" value="ECO:0007669"/>
    <property type="project" value="UniProtKB-UniRule"/>
</dbReference>
<dbReference type="CDD" id="cd07995">
    <property type="entry name" value="TPK"/>
    <property type="match status" value="1"/>
</dbReference>
<organism evidence="7 8">
    <name type="scientific">Acetohalobium arabaticum (strain ATCC 49924 / DSM 5501 / Z-7288)</name>
    <dbReference type="NCBI Taxonomy" id="574087"/>
    <lineage>
        <taxon>Bacteria</taxon>
        <taxon>Bacillati</taxon>
        <taxon>Bacillota</taxon>
        <taxon>Clostridia</taxon>
        <taxon>Halanaerobiales</taxon>
        <taxon>Halobacteroidaceae</taxon>
        <taxon>Acetohalobium</taxon>
    </lineage>
</organism>
<dbReference type="NCBIfam" id="TIGR01378">
    <property type="entry name" value="thi_PPkinase"/>
    <property type="match status" value="1"/>
</dbReference>
<dbReference type="eggNOG" id="COG1564">
    <property type="taxonomic scope" value="Bacteria"/>
</dbReference>
<evidence type="ECO:0000256" key="5">
    <source>
        <dbReference type="NCBIfam" id="TIGR01378"/>
    </source>
</evidence>
<keyword evidence="3 7" id="KW-0418">Kinase</keyword>
<dbReference type="Gene3D" id="3.40.50.10240">
    <property type="entry name" value="Thiamin pyrophosphokinase, catalytic domain"/>
    <property type="match status" value="1"/>
</dbReference>
<dbReference type="InterPro" id="IPR036759">
    <property type="entry name" value="TPK_catalytic_sf"/>
</dbReference>
<dbReference type="InterPro" id="IPR036371">
    <property type="entry name" value="TPK_B1-bd_sf"/>
</dbReference>
<dbReference type="SUPFAM" id="SSF63999">
    <property type="entry name" value="Thiamin pyrophosphokinase, catalytic domain"/>
    <property type="match status" value="1"/>
</dbReference>
<feature type="domain" description="Thiamin pyrophosphokinase thiamin-binding" evidence="6">
    <location>
        <begin position="141"/>
        <end position="207"/>
    </location>
</feature>
<dbReference type="OrthoDB" id="9804377at2"/>
<dbReference type="SUPFAM" id="SSF63862">
    <property type="entry name" value="Thiamin pyrophosphokinase, substrate-binding domain"/>
    <property type="match status" value="1"/>
</dbReference>
<dbReference type="Pfam" id="PF04265">
    <property type="entry name" value="TPK_B1_binding"/>
    <property type="match status" value="1"/>
</dbReference>
<dbReference type="GO" id="GO:0030975">
    <property type="term" value="F:thiamine binding"/>
    <property type="evidence" value="ECO:0007669"/>
    <property type="project" value="InterPro"/>
</dbReference>
<dbReference type="EMBL" id="CP002105">
    <property type="protein sequence ID" value="ADL12703.1"/>
    <property type="molecule type" value="Genomic_DNA"/>
</dbReference>
<dbReference type="GO" id="GO:0004788">
    <property type="term" value="F:thiamine diphosphokinase activity"/>
    <property type="evidence" value="ECO:0007669"/>
    <property type="project" value="UniProtKB-UniRule"/>
</dbReference>
<dbReference type="PANTHER" id="PTHR41299">
    <property type="entry name" value="THIAMINE PYROPHOSPHOKINASE"/>
    <property type="match status" value="1"/>
</dbReference>
<dbReference type="HOGENOM" id="CLU_044237_1_1_9"/>
<dbReference type="KEGG" id="aar:Acear_1183"/>
<dbReference type="AlphaFoldDB" id="D9QQB2"/>
<reference evidence="7 8" key="1">
    <citation type="journal article" date="2010" name="Stand. Genomic Sci.">
        <title>Complete genome sequence of Acetohalobium arabaticum type strain (Z-7288).</title>
        <authorList>
            <person name="Sikorski J."/>
            <person name="Lapidus A."/>
            <person name="Chertkov O."/>
            <person name="Lucas S."/>
            <person name="Copeland A."/>
            <person name="Glavina Del Rio T."/>
            <person name="Nolan M."/>
            <person name="Tice H."/>
            <person name="Cheng J.F."/>
            <person name="Han C."/>
            <person name="Brambilla E."/>
            <person name="Pitluck S."/>
            <person name="Liolios K."/>
            <person name="Ivanova N."/>
            <person name="Mavromatis K."/>
            <person name="Mikhailova N."/>
            <person name="Pati A."/>
            <person name="Bruce D."/>
            <person name="Detter C."/>
            <person name="Tapia R."/>
            <person name="Goodwin L."/>
            <person name="Chen A."/>
            <person name="Palaniappan K."/>
            <person name="Land M."/>
            <person name="Hauser L."/>
            <person name="Chang Y.J."/>
            <person name="Jeffries C.D."/>
            <person name="Rohde M."/>
            <person name="Goker M."/>
            <person name="Spring S."/>
            <person name="Woyke T."/>
            <person name="Bristow J."/>
            <person name="Eisen J.A."/>
            <person name="Markowitz V."/>
            <person name="Hugenholtz P."/>
            <person name="Kyrpides N.C."/>
            <person name="Klenk H.P."/>
        </authorList>
    </citation>
    <scope>NUCLEOTIDE SEQUENCE [LARGE SCALE GENOMIC DNA]</scope>
    <source>
        <strain evidence="8">ATCC 49924 / DSM 5501 / Z-7288</strain>
    </source>
</reference>
<evidence type="ECO:0000259" key="6">
    <source>
        <dbReference type="SMART" id="SM00983"/>
    </source>
</evidence>
<dbReference type="RefSeq" id="WP_013278149.1">
    <property type="nucleotide sequence ID" value="NC_014378.1"/>
</dbReference>
<dbReference type="Pfam" id="PF04263">
    <property type="entry name" value="TPK_catalytic"/>
    <property type="match status" value="1"/>
</dbReference>
<evidence type="ECO:0000313" key="7">
    <source>
        <dbReference type="EMBL" id="ADL12703.1"/>
    </source>
</evidence>
<protein>
    <recommendedName>
        <fullName evidence="5">Thiamine diphosphokinase</fullName>
        <ecNumber evidence="5">2.7.6.2</ecNumber>
    </recommendedName>
</protein>
<evidence type="ECO:0000256" key="4">
    <source>
        <dbReference type="ARBA" id="ARBA00022840"/>
    </source>
</evidence>
<keyword evidence="1" id="KW-0808">Transferase</keyword>
<dbReference type="InterPro" id="IPR006282">
    <property type="entry name" value="Thi_PPkinase"/>
</dbReference>
<dbReference type="Proteomes" id="UP000001661">
    <property type="component" value="Chromosome"/>
</dbReference>
<dbReference type="GO" id="GO:0016301">
    <property type="term" value="F:kinase activity"/>
    <property type="evidence" value="ECO:0007669"/>
    <property type="project" value="UniProtKB-KW"/>
</dbReference>
<dbReference type="GO" id="GO:0009229">
    <property type="term" value="P:thiamine diphosphate biosynthetic process"/>
    <property type="evidence" value="ECO:0007669"/>
    <property type="project" value="InterPro"/>
</dbReference>
<dbReference type="InterPro" id="IPR053149">
    <property type="entry name" value="TPK"/>
</dbReference>
<sequence length="216" mass="24769">MKRVILFANGELKGRDKFYQDYINNDDFIVCADGGTEYTYRLGIEPNLILGDLDSISSQILKYYRNQNVEWQQYPARKNKTDTQLVIEELIKKGYKKIIIFAALGGRFDHSLGNLYLLEGLHQSDITIKLVSSEEIIEVIKDNKIIKNKINRTISLLPLTKKVTNIHLSGFEYELDGTTFYRGNTLGLSNIIRDKKASIKFDTGTLLIIINKNNKE</sequence>
<gene>
    <name evidence="7" type="ordered locus">Acear_1183</name>
</gene>
<dbReference type="PANTHER" id="PTHR41299:SF1">
    <property type="entry name" value="THIAMINE PYROPHOSPHOKINASE"/>
    <property type="match status" value="1"/>
</dbReference>
<evidence type="ECO:0000256" key="2">
    <source>
        <dbReference type="ARBA" id="ARBA00022741"/>
    </source>
</evidence>
<dbReference type="STRING" id="574087.Acear_1183"/>
<dbReference type="GO" id="GO:0005524">
    <property type="term" value="F:ATP binding"/>
    <property type="evidence" value="ECO:0007669"/>
    <property type="project" value="UniProtKB-KW"/>
</dbReference>
<dbReference type="InterPro" id="IPR007373">
    <property type="entry name" value="Thiamin_PyroPKinase_B1-bd"/>
</dbReference>
<keyword evidence="8" id="KW-1185">Reference proteome</keyword>
<dbReference type="EC" id="2.7.6.2" evidence="5"/>
<dbReference type="SMART" id="SM00983">
    <property type="entry name" value="TPK_B1_binding"/>
    <property type="match status" value="1"/>
</dbReference>
<keyword evidence="2" id="KW-0547">Nucleotide-binding</keyword>
<evidence type="ECO:0000313" key="8">
    <source>
        <dbReference type="Proteomes" id="UP000001661"/>
    </source>
</evidence>
<evidence type="ECO:0000256" key="3">
    <source>
        <dbReference type="ARBA" id="ARBA00022777"/>
    </source>
</evidence>
<name>D9QQB2_ACEAZ</name>